<dbReference type="AlphaFoldDB" id="A0AAN9GA02"/>
<comment type="caution">
    <text evidence="1">The sequence shown here is derived from an EMBL/GenBank/DDBJ whole genome shotgun (WGS) entry which is preliminary data.</text>
</comment>
<protein>
    <submittedName>
        <fullName evidence="1">Uncharacterized protein</fullName>
    </submittedName>
</protein>
<gene>
    <name evidence="1" type="ORF">V1264_003471</name>
</gene>
<proteinExistence type="predicted"/>
<evidence type="ECO:0000313" key="2">
    <source>
        <dbReference type="Proteomes" id="UP001374579"/>
    </source>
</evidence>
<evidence type="ECO:0000313" key="1">
    <source>
        <dbReference type="EMBL" id="KAK7099320.1"/>
    </source>
</evidence>
<accession>A0AAN9GA02</accession>
<dbReference type="EMBL" id="JBAMIC010000012">
    <property type="protein sequence ID" value="KAK7099320.1"/>
    <property type="molecule type" value="Genomic_DNA"/>
</dbReference>
<dbReference type="Proteomes" id="UP001374579">
    <property type="component" value="Unassembled WGS sequence"/>
</dbReference>
<sequence>MPLFGYPVANGMAHPVMAPEVPRAKRKIWEEQECNMDMVEMEDGDCPAKRHCKEIFPDPAGDNGIVVQHGQVHQFVFPHTPPSPLWQAKLPPQMQDDLHGCMKDIAGATYPVPLSLPQRPVTPPRQIMQPPVMTVSPMMLDGETYNRMSEVDLNLCISSMDSDCCPDPSQYQHSLEFCSTPCSGGVRSPVSNDIRCSCRAWDKKDVVPYHSDYY</sequence>
<organism evidence="1 2">
    <name type="scientific">Littorina saxatilis</name>
    <dbReference type="NCBI Taxonomy" id="31220"/>
    <lineage>
        <taxon>Eukaryota</taxon>
        <taxon>Metazoa</taxon>
        <taxon>Spiralia</taxon>
        <taxon>Lophotrochozoa</taxon>
        <taxon>Mollusca</taxon>
        <taxon>Gastropoda</taxon>
        <taxon>Caenogastropoda</taxon>
        <taxon>Littorinimorpha</taxon>
        <taxon>Littorinoidea</taxon>
        <taxon>Littorinidae</taxon>
        <taxon>Littorina</taxon>
    </lineage>
</organism>
<keyword evidence="2" id="KW-1185">Reference proteome</keyword>
<reference evidence="1 2" key="1">
    <citation type="submission" date="2024-02" db="EMBL/GenBank/DDBJ databases">
        <title>Chromosome-scale genome assembly of the rough periwinkle Littorina saxatilis.</title>
        <authorList>
            <person name="De Jode A."/>
            <person name="Faria R."/>
            <person name="Formenti G."/>
            <person name="Sims Y."/>
            <person name="Smith T.P."/>
            <person name="Tracey A."/>
            <person name="Wood J.M.D."/>
            <person name="Zagrodzka Z.B."/>
            <person name="Johannesson K."/>
            <person name="Butlin R.K."/>
            <person name="Leder E.H."/>
        </authorList>
    </citation>
    <scope>NUCLEOTIDE SEQUENCE [LARGE SCALE GENOMIC DNA]</scope>
    <source>
        <strain evidence="1">Snail1</strain>
        <tissue evidence="1">Muscle</tissue>
    </source>
</reference>
<name>A0AAN9GA02_9CAEN</name>